<dbReference type="SUPFAM" id="SSF56808">
    <property type="entry name" value="Ribosomal protein L1"/>
    <property type="match status" value="1"/>
</dbReference>
<evidence type="ECO:0000256" key="1">
    <source>
        <dbReference type="ARBA" id="ARBA00010531"/>
    </source>
</evidence>
<evidence type="ECO:0000313" key="5">
    <source>
        <dbReference type="Proteomes" id="UP000285301"/>
    </source>
</evidence>
<proteinExistence type="inferred from homology"/>
<dbReference type="STRING" id="1965070.A0A3S3QAR9"/>
<comment type="caution">
    <text evidence="4">The sequence shown here is derived from an EMBL/GenBank/DDBJ whole genome shotgun (WGS) entry which is preliminary data.</text>
</comment>
<dbReference type="InterPro" id="IPR016095">
    <property type="entry name" value="Ribosomal_uL1_3-a/b-sand"/>
</dbReference>
<dbReference type="AlphaFoldDB" id="A0A3S3QAR9"/>
<organism evidence="4 5">
    <name type="scientific">Dinothrombium tinctorium</name>
    <dbReference type="NCBI Taxonomy" id="1965070"/>
    <lineage>
        <taxon>Eukaryota</taxon>
        <taxon>Metazoa</taxon>
        <taxon>Ecdysozoa</taxon>
        <taxon>Arthropoda</taxon>
        <taxon>Chelicerata</taxon>
        <taxon>Arachnida</taxon>
        <taxon>Acari</taxon>
        <taxon>Acariformes</taxon>
        <taxon>Trombidiformes</taxon>
        <taxon>Prostigmata</taxon>
        <taxon>Anystina</taxon>
        <taxon>Parasitengona</taxon>
        <taxon>Trombidioidea</taxon>
        <taxon>Trombidiidae</taxon>
        <taxon>Dinothrombium</taxon>
    </lineage>
</organism>
<gene>
    <name evidence="4" type="ORF">B4U79_08469</name>
</gene>
<dbReference type="PANTHER" id="PTHR36427">
    <property type="entry name" value="54S RIBOSOMAL PROTEIN L1, MITOCHONDRIAL"/>
    <property type="match status" value="1"/>
</dbReference>
<evidence type="ECO:0000313" key="4">
    <source>
        <dbReference type="EMBL" id="RWS16926.1"/>
    </source>
</evidence>
<dbReference type="EMBL" id="NCKU01000146">
    <property type="protein sequence ID" value="RWS16926.1"/>
    <property type="molecule type" value="Genomic_DNA"/>
</dbReference>
<dbReference type="InterPro" id="IPR023674">
    <property type="entry name" value="Ribosomal_uL1-like"/>
</dbReference>
<dbReference type="GO" id="GO:0005840">
    <property type="term" value="C:ribosome"/>
    <property type="evidence" value="ECO:0007669"/>
    <property type="project" value="UniProtKB-KW"/>
</dbReference>
<keyword evidence="2 4" id="KW-0689">Ribosomal protein</keyword>
<accession>A0A3S3QAR9</accession>
<protein>
    <submittedName>
        <fullName evidence="4">39S ribosomal protein L1-like protein</fullName>
    </submittedName>
</protein>
<dbReference type="GO" id="GO:1990904">
    <property type="term" value="C:ribonucleoprotein complex"/>
    <property type="evidence" value="ECO:0007669"/>
    <property type="project" value="UniProtKB-KW"/>
</dbReference>
<dbReference type="Proteomes" id="UP000285301">
    <property type="component" value="Unassembled WGS sequence"/>
</dbReference>
<dbReference type="Gene3D" id="3.40.50.790">
    <property type="match status" value="1"/>
</dbReference>
<reference evidence="4 5" key="1">
    <citation type="journal article" date="2018" name="Gigascience">
        <title>Genomes of trombidid mites reveal novel predicted allergens and laterally-transferred genes associated with secondary metabolism.</title>
        <authorList>
            <person name="Dong X."/>
            <person name="Chaisiri K."/>
            <person name="Xia D."/>
            <person name="Armstrong S.D."/>
            <person name="Fang Y."/>
            <person name="Donnelly M.J."/>
            <person name="Kadowaki T."/>
            <person name="McGarry J.W."/>
            <person name="Darby A.C."/>
            <person name="Makepeace B.L."/>
        </authorList>
    </citation>
    <scope>NUCLEOTIDE SEQUENCE [LARGE SCALE GENOMIC DNA]</scope>
    <source>
        <strain evidence="4">UoL-WK</strain>
    </source>
</reference>
<evidence type="ECO:0000256" key="3">
    <source>
        <dbReference type="ARBA" id="ARBA00023274"/>
    </source>
</evidence>
<dbReference type="Pfam" id="PF00687">
    <property type="entry name" value="Ribosomal_L1"/>
    <property type="match status" value="1"/>
</dbReference>
<keyword evidence="3" id="KW-0687">Ribonucleoprotein</keyword>
<evidence type="ECO:0000256" key="2">
    <source>
        <dbReference type="ARBA" id="ARBA00022980"/>
    </source>
</evidence>
<dbReference type="InterPro" id="IPR028364">
    <property type="entry name" value="Ribosomal_uL1/biogenesis"/>
</dbReference>
<sequence>MAICSFSKLGVKTRSYDDKNLLPLPSDDVFHTEGFRQIAYSLEEAIAFHRETHHPTMFNKSNALIEAAVELDMRTKKKTKFVSEFSGILMFPHKFEIKTSRRIVAICKTLEQSDIAIQSGASIAGGSDIIRQIKSKKLTSTDFDHIVCHSDMLVELAEVRGVLRDHFPNKVKGNYGTDMQTLVTKFMESLDYKCTRDDIEPEFGCVESPFGSLDMDTDKLRENLIYFLNKVESHQPKDAPSCFIRRVLLKSKPSLEQFRIRHWDLLDGYEDPTQIDESEMKSGQKG</sequence>
<keyword evidence="5" id="KW-1185">Reference proteome</keyword>
<name>A0A3S3QAR9_9ACAR</name>
<dbReference type="OrthoDB" id="1747252at2759"/>
<comment type="similarity">
    <text evidence="1">Belongs to the universal ribosomal protein uL1 family.</text>
</comment>
<dbReference type="Gene3D" id="3.30.190.20">
    <property type="match status" value="1"/>
</dbReference>
<dbReference type="PANTHER" id="PTHR36427:SF3">
    <property type="entry name" value="LARGE RIBOSOMAL SUBUNIT PROTEIN UL1M"/>
    <property type="match status" value="1"/>
</dbReference>